<evidence type="ECO:0000256" key="4">
    <source>
        <dbReference type="PROSITE-ProRule" id="PRU00182"/>
    </source>
</evidence>
<dbReference type="CDD" id="cd02869">
    <property type="entry name" value="PseudoU_synth_RluA_like"/>
    <property type="match status" value="1"/>
</dbReference>
<dbReference type="EMBL" id="AP024086">
    <property type="protein sequence ID" value="BCL60192.1"/>
    <property type="molecule type" value="Genomic_DNA"/>
</dbReference>
<dbReference type="InterPro" id="IPR006225">
    <property type="entry name" value="PsdUridine_synth_RluC/D"/>
</dbReference>
<comment type="similarity">
    <text evidence="1 5">Belongs to the pseudouridine synthase RluA family.</text>
</comment>
<dbReference type="CDD" id="cd00165">
    <property type="entry name" value="S4"/>
    <property type="match status" value="1"/>
</dbReference>
<dbReference type="Pfam" id="PF01479">
    <property type="entry name" value="S4"/>
    <property type="match status" value="1"/>
</dbReference>
<dbReference type="Proteomes" id="UP000826725">
    <property type="component" value="Chromosome"/>
</dbReference>
<dbReference type="InterPro" id="IPR006224">
    <property type="entry name" value="PsdUridine_synth_RluA-like_CS"/>
</dbReference>
<dbReference type="InterPro" id="IPR006145">
    <property type="entry name" value="PsdUridine_synth_RsuA/RluA"/>
</dbReference>
<evidence type="ECO:0000256" key="5">
    <source>
        <dbReference type="RuleBase" id="RU362028"/>
    </source>
</evidence>
<evidence type="ECO:0000259" key="6">
    <source>
        <dbReference type="SMART" id="SM00363"/>
    </source>
</evidence>
<keyword evidence="8" id="KW-1185">Reference proteome</keyword>
<evidence type="ECO:0000256" key="1">
    <source>
        <dbReference type="ARBA" id="ARBA00010876"/>
    </source>
</evidence>
<accession>A0A8D5FEL7</accession>
<gene>
    <name evidence="7" type="ORF">DGMP_08850</name>
</gene>
<organism evidence="7 8">
    <name type="scientific">Desulfomarina profundi</name>
    <dbReference type="NCBI Taxonomy" id="2772557"/>
    <lineage>
        <taxon>Bacteria</taxon>
        <taxon>Pseudomonadati</taxon>
        <taxon>Thermodesulfobacteriota</taxon>
        <taxon>Desulfobulbia</taxon>
        <taxon>Desulfobulbales</taxon>
        <taxon>Desulfobulbaceae</taxon>
        <taxon>Desulfomarina</taxon>
    </lineage>
</organism>
<evidence type="ECO:0000256" key="2">
    <source>
        <dbReference type="ARBA" id="ARBA00023235"/>
    </source>
</evidence>
<evidence type="ECO:0000313" key="8">
    <source>
        <dbReference type="Proteomes" id="UP000826725"/>
    </source>
</evidence>
<dbReference type="NCBIfam" id="TIGR00005">
    <property type="entry name" value="rluA_subfam"/>
    <property type="match status" value="1"/>
</dbReference>
<comment type="catalytic activity">
    <reaction evidence="5">
        <text>a uridine in RNA = a pseudouridine in RNA</text>
        <dbReference type="Rhea" id="RHEA:48348"/>
        <dbReference type="Rhea" id="RHEA-COMP:12068"/>
        <dbReference type="Rhea" id="RHEA-COMP:12069"/>
        <dbReference type="ChEBI" id="CHEBI:65314"/>
        <dbReference type="ChEBI" id="CHEBI:65315"/>
    </reaction>
</comment>
<dbReference type="GO" id="GO:0003723">
    <property type="term" value="F:RNA binding"/>
    <property type="evidence" value="ECO:0007669"/>
    <property type="project" value="UniProtKB-KW"/>
</dbReference>
<keyword evidence="4" id="KW-0694">RNA-binding</keyword>
<dbReference type="InterPro" id="IPR050188">
    <property type="entry name" value="RluA_PseudoU_synthase"/>
</dbReference>
<dbReference type="Pfam" id="PF00849">
    <property type="entry name" value="PseudoU_synth_2"/>
    <property type="match status" value="1"/>
</dbReference>
<sequence length="322" mass="36159">MEDKNPSRISGDSFLFKIHGRQTGVRLDQFLSSHLQTVSRTRITTSIKSGLITVDNKVQKASYRLKAGEIVAGTFFKSPELEVLPEKIDFTVLFEDSSLIILSKPPGIVVHPGSGNYTGTLVNGLVHYCRSISGVGDSLRPGIVHRLDKDTSGIMVVAKTEPVQMMLMESFKNRKVKKSYLALLHGLMKDKKGRISAPIGRHPVNRQKMTVLPDRGRHAASSWEVVAELDNRFSLARVFIETGRTHQIRVHMAHLGHPVAGDCVYGSNRKNSCFPRQLLHAHRLVLQHPVKKTMLDMTAPLWPDFMKVLEELGMDERREKIQ</sequence>
<dbReference type="EC" id="5.4.99.-" evidence="5"/>
<reference evidence="7" key="1">
    <citation type="submission" date="2020-09" db="EMBL/GenBank/DDBJ databases">
        <title>Desulfogranum mesoprofundum gen. nov., sp. nov., a novel mesophilic, sulfate-reducing chemolithoautotroph isolated from a deep-sea hydrothermal vent chimney in the Suiyo Seamount.</title>
        <authorList>
            <person name="Hashimoto Y."/>
            <person name="Nakagawa S."/>
        </authorList>
    </citation>
    <scope>NUCLEOTIDE SEQUENCE</scope>
    <source>
        <strain evidence="7">KT2</strain>
    </source>
</reference>
<dbReference type="PROSITE" id="PS50889">
    <property type="entry name" value="S4"/>
    <property type="match status" value="1"/>
</dbReference>
<dbReference type="RefSeq" id="WP_228856350.1">
    <property type="nucleotide sequence ID" value="NZ_AP024086.1"/>
</dbReference>
<dbReference type="GO" id="GO:0120159">
    <property type="term" value="F:rRNA pseudouridine synthase activity"/>
    <property type="evidence" value="ECO:0007669"/>
    <property type="project" value="UniProtKB-ARBA"/>
</dbReference>
<dbReference type="PANTHER" id="PTHR21600">
    <property type="entry name" value="MITOCHONDRIAL RNA PSEUDOURIDINE SYNTHASE"/>
    <property type="match status" value="1"/>
</dbReference>
<comment type="function">
    <text evidence="5">Responsible for synthesis of pseudouridine from uracil.</text>
</comment>
<feature type="domain" description="RNA-binding S4" evidence="6">
    <location>
        <begin position="25"/>
        <end position="82"/>
    </location>
</feature>
<dbReference type="AlphaFoldDB" id="A0A8D5FEL7"/>
<keyword evidence="2 5" id="KW-0413">Isomerase</keyword>
<evidence type="ECO:0000256" key="3">
    <source>
        <dbReference type="PIRSR" id="PIRSR606225-1"/>
    </source>
</evidence>
<dbReference type="SMART" id="SM00363">
    <property type="entry name" value="S4"/>
    <property type="match status" value="1"/>
</dbReference>
<dbReference type="KEGG" id="dbk:DGMP_08850"/>
<proteinExistence type="inferred from homology"/>
<feature type="active site" evidence="3">
    <location>
        <position position="148"/>
    </location>
</feature>
<name>A0A8D5FEL7_9BACT</name>
<dbReference type="PANTHER" id="PTHR21600:SF44">
    <property type="entry name" value="RIBOSOMAL LARGE SUBUNIT PSEUDOURIDINE SYNTHASE D"/>
    <property type="match status" value="1"/>
</dbReference>
<dbReference type="PROSITE" id="PS01129">
    <property type="entry name" value="PSI_RLU"/>
    <property type="match status" value="1"/>
</dbReference>
<protein>
    <recommendedName>
        <fullName evidence="5">Pseudouridine synthase</fullName>
        <ecNumber evidence="5">5.4.99.-</ecNumber>
    </recommendedName>
</protein>
<evidence type="ECO:0000313" key="7">
    <source>
        <dbReference type="EMBL" id="BCL60192.1"/>
    </source>
</evidence>
<dbReference type="InterPro" id="IPR002942">
    <property type="entry name" value="S4_RNA-bd"/>
</dbReference>
<dbReference type="GO" id="GO:0000455">
    <property type="term" value="P:enzyme-directed rRNA pseudouridine synthesis"/>
    <property type="evidence" value="ECO:0007669"/>
    <property type="project" value="TreeGrafter"/>
</dbReference>